<reference evidence="2 3" key="1">
    <citation type="submission" date="2019-03" db="EMBL/GenBank/DDBJ databases">
        <title>Paracraurococcus aquatilis NE82 genome sequence.</title>
        <authorList>
            <person name="Zhao Y."/>
            <person name="Du Z."/>
        </authorList>
    </citation>
    <scope>NUCLEOTIDE SEQUENCE [LARGE SCALE GENOMIC DNA]</scope>
    <source>
        <strain evidence="2 3">NE82</strain>
    </source>
</reference>
<comment type="caution">
    <text evidence="2">The sequence shown here is derived from an EMBL/GenBank/DDBJ whole genome shotgun (WGS) entry which is preliminary data.</text>
</comment>
<evidence type="ECO:0000256" key="1">
    <source>
        <dbReference type="SAM" id="MobiDB-lite"/>
    </source>
</evidence>
<dbReference type="OrthoDB" id="7275306at2"/>
<evidence type="ECO:0008006" key="4">
    <source>
        <dbReference type="Google" id="ProtNLM"/>
    </source>
</evidence>
<dbReference type="NCBIfam" id="NF047595">
    <property type="entry name" value="IS66_ISRel24_TnpA"/>
    <property type="match status" value="1"/>
</dbReference>
<keyword evidence="3" id="KW-1185">Reference proteome</keyword>
<gene>
    <name evidence="2" type="ORF">EXY23_27395</name>
</gene>
<dbReference type="SUPFAM" id="SSF48295">
    <property type="entry name" value="TrpR-like"/>
    <property type="match status" value="1"/>
</dbReference>
<accession>A0A4R4D277</accession>
<dbReference type="InterPro" id="IPR002514">
    <property type="entry name" value="Transposase_8"/>
</dbReference>
<dbReference type="GO" id="GO:0006313">
    <property type="term" value="P:DNA transposition"/>
    <property type="evidence" value="ECO:0007669"/>
    <property type="project" value="InterPro"/>
</dbReference>
<dbReference type="AlphaFoldDB" id="A0A4R4D277"/>
<proteinExistence type="predicted"/>
<dbReference type="PANTHER" id="PTHR37936:SF3">
    <property type="entry name" value="TRANSPOSASE INSC FOR INSERTION ELEMENT IS2A-RELATED"/>
    <property type="match status" value="1"/>
</dbReference>
<dbReference type="EMBL" id="SKBM01000076">
    <property type="protein sequence ID" value="TCZ50303.1"/>
    <property type="molecule type" value="Genomic_DNA"/>
</dbReference>
<evidence type="ECO:0000313" key="3">
    <source>
        <dbReference type="Proteomes" id="UP000295023"/>
    </source>
</evidence>
<name>A0A4R4D277_9PROT</name>
<evidence type="ECO:0000313" key="2">
    <source>
        <dbReference type="EMBL" id="TCZ50303.1"/>
    </source>
</evidence>
<dbReference type="PANTHER" id="PTHR37936">
    <property type="entry name" value="TRANSPOSASE INSC FOR INSERTION ELEMENT IS2A-RELATED"/>
    <property type="match status" value="1"/>
</dbReference>
<feature type="compositionally biased region" description="Basic and acidic residues" evidence="1">
    <location>
        <begin position="24"/>
        <end position="37"/>
    </location>
</feature>
<dbReference type="GO" id="GO:0043565">
    <property type="term" value="F:sequence-specific DNA binding"/>
    <property type="evidence" value="ECO:0007669"/>
    <property type="project" value="InterPro"/>
</dbReference>
<dbReference type="Pfam" id="PF01527">
    <property type="entry name" value="HTH_Tnp_1"/>
    <property type="match status" value="1"/>
</dbReference>
<dbReference type="GO" id="GO:0004803">
    <property type="term" value="F:transposase activity"/>
    <property type="evidence" value="ECO:0007669"/>
    <property type="project" value="InterPro"/>
</dbReference>
<feature type="region of interest" description="Disordered" evidence="1">
    <location>
        <begin position="1"/>
        <end position="37"/>
    </location>
</feature>
<protein>
    <recommendedName>
        <fullName evidence="4">Transposase</fullName>
    </recommendedName>
</protein>
<dbReference type="Proteomes" id="UP000295023">
    <property type="component" value="Unassembled WGS sequence"/>
</dbReference>
<dbReference type="InterPro" id="IPR010921">
    <property type="entry name" value="Trp_repressor/repl_initiator"/>
</dbReference>
<organism evidence="2 3">
    <name type="scientific">Roseicella aquatilis</name>
    <dbReference type="NCBI Taxonomy" id="2527868"/>
    <lineage>
        <taxon>Bacteria</taxon>
        <taxon>Pseudomonadati</taxon>
        <taxon>Pseudomonadota</taxon>
        <taxon>Alphaproteobacteria</taxon>
        <taxon>Acetobacterales</taxon>
        <taxon>Roseomonadaceae</taxon>
        <taxon>Roseicella</taxon>
    </lineage>
</organism>
<sequence length="158" mass="16875">MPAEMAGMTDEADMAEPLGAGSYDGRKGTMRARPDRGVRVEVRPVRRREWPDEDKLRIVRESLQPGAVVQTVADRNGASTGQIYTWRKEMLAAAVSGFVPVAVVPEAPRLEGPVPAREGMVDTAGVIEIGLPSGATVRASGRVDMAVLRVVLAELGGR</sequence>
<dbReference type="RefSeq" id="WP_132297855.1">
    <property type="nucleotide sequence ID" value="NZ_SKBM01000076.1"/>
</dbReference>